<evidence type="ECO:0000256" key="1">
    <source>
        <dbReference type="SAM" id="MobiDB-lite"/>
    </source>
</evidence>
<feature type="compositionally biased region" description="Polar residues" evidence="1">
    <location>
        <begin position="18"/>
        <end position="44"/>
    </location>
</feature>
<dbReference type="Proteomes" id="UP001177003">
    <property type="component" value="Chromosome 4"/>
</dbReference>
<dbReference type="PANTHER" id="PTHR46856:SF1">
    <property type="entry name" value="PX DOMAIN-CONTAINING PROTEIN EREL1-RELATED"/>
    <property type="match status" value="1"/>
</dbReference>
<keyword evidence="3" id="KW-1185">Reference proteome</keyword>
<dbReference type="InterPro" id="IPR044588">
    <property type="entry name" value="EREX-like"/>
</dbReference>
<dbReference type="AlphaFoldDB" id="A0AA36E5I2"/>
<dbReference type="EMBL" id="OX465080">
    <property type="protein sequence ID" value="CAI9282942.1"/>
    <property type="molecule type" value="Genomic_DNA"/>
</dbReference>
<accession>A0AA36E5I2</accession>
<organism evidence="2 3">
    <name type="scientific">Lactuca saligna</name>
    <name type="common">Willowleaf lettuce</name>
    <dbReference type="NCBI Taxonomy" id="75948"/>
    <lineage>
        <taxon>Eukaryota</taxon>
        <taxon>Viridiplantae</taxon>
        <taxon>Streptophyta</taxon>
        <taxon>Embryophyta</taxon>
        <taxon>Tracheophyta</taxon>
        <taxon>Spermatophyta</taxon>
        <taxon>Magnoliopsida</taxon>
        <taxon>eudicotyledons</taxon>
        <taxon>Gunneridae</taxon>
        <taxon>Pentapetalae</taxon>
        <taxon>asterids</taxon>
        <taxon>campanulids</taxon>
        <taxon>Asterales</taxon>
        <taxon>Asteraceae</taxon>
        <taxon>Cichorioideae</taxon>
        <taxon>Cichorieae</taxon>
        <taxon>Lactucinae</taxon>
        <taxon>Lactuca</taxon>
    </lineage>
</organism>
<sequence>MKKDDTFSGSYSYSRKHTAISNNTRNNSQATSYNSTMQKGTDSPHSAGVVQSLLTAFVSINKIKHESISNNTLSEVPVLRTAKTDMEDLISRLNQEIAVKDYLTTKVKDLEEELETTKLTSKENLHQTILMERERITQMQWDMEELRRK</sequence>
<evidence type="ECO:0000313" key="2">
    <source>
        <dbReference type="EMBL" id="CAI9282942.1"/>
    </source>
</evidence>
<dbReference type="GO" id="GO:0015031">
    <property type="term" value="P:protein transport"/>
    <property type="evidence" value="ECO:0007669"/>
    <property type="project" value="InterPro"/>
</dbReference>
<feature type="region of interest" description="Disordered" evidence="1">
    <location>
        <begin position="18"/>
        <end position="45"/>
    </location>
</feature>
<evidence type="ECO:0000313" key="3">
    <source>
        <dbReference type="Proteomes" id="UP001177003"/>
    </source>
</evidence>
<gene>
    <name evidence="2" type="ORF">LSALG_LOCUS22564</name>
</gene>
<protein>
    <submittedName>
        <fullName evidence="2">Uncharacterized protein</fullName>
    </submittedName>
</protein>
<name>A0AA36E5I2_LACSI</name>
<dbReference type="PANTHER" id="PTHR46856">
    <property type="entry name" value="PX DOMAIN-CONTAINING PROTEIN EREL1-RELATED"/>
    <property type="match status" value="1"/>
</dbReference>
<reference evidence="2" key="1">
    <citation type="submission" date="2023-04" db="EMBL/GenBank/DDBJ databases">
        <authorList>
            <person name="Vijverberg K."/>
            <person name="Xiong W."/>
            <person name="Schranz E."/>
        </authorList>
    </citation>
    <scope>NUCLEOTIDE SEQUENCE</scope>
</reference>
<proteinExistence type="predicted"/>